<proteinExistence type="predicted"/>
<protein>
    <recommendedName>
        <fullName evidence="1">R13L1/DRL21-like LRR repeat region domain-containing protein</fullName>
    </recommendedName>
</protein>
<dbReference type="InterPro" id="IPR032675">
    <property type="entry name" value="LRR_dom_sf"/>
</dbReference>
<sequence>MTPPQVSNLKNLEGLKDFYVGKNGEGASIRELGKLQCLHGYLCIKGLENVENVGDVSEVNFKDITSLRLVWNGESDDSHKPREILNQLRPHTNLKSLFIENYGSTNFPDWVGHHSFSCITFVELVRCNNCYCLPTLGQLPSLEYLYITGFDMLERIGEEFYYDGSSSATAFKSLIQMNFSDMPLWKEWLVCGSDVKEGGVFSKVEDLTLSDCEMINGACLPDNLPSLSTLEICGRNQLLGSLSTCHYPSLYVLKISGCGELESFPQGALPSTITHIEITSCQNLVSLSEEGWPSNLDSIRIENCGKLFADTNINKWSLRSVTSLKSLSIGGVPDEVGDPFPEEGQFPITLTSFKIINIPSLKSLNGDFFKQLTSLESLTIDKCMQLQCLPEEGLPASLSMLRIRYCTSLKARCQREIGEDWHKMSHIPRLLIFD</sequence>
<dbReference type="AlphaFoldDB" id="A0A8K0DTZ5"/>
<dbReference type="Proteomes" id="UP000796880">
    <property type="component" value="Unassembled WGS sequence"/>
</dbReference>
<accession>A0A8K0DTZ5</accession>
<dbReference type="SUPFAM" id="SSF52058">
    <property type="entry name" value="L domain-like"/>
    <property type="match status" value="2"/>
</dbReference>
<feature type="domain" description="R13L1/DRL21-like LRR repeat region" evidence="1">
    <location>
        <begin position="29"/>
        <end position="149"/>
    </location>
</feature>
<comment type="caution">
    <text evidence="2">The sequence shown here is derived from an EMBL/GenBank/DDBJ whole genome shotgun (WGS) entry which is preliminary data.</text>
</comment>
<evidence type="ECO:0000313" key="3">
    <source>
        <dbReference type="Proteomes" id="UP000796880"/>
    </source>
</evidence>
<name>A0A8K0DTZ5_9ROSA</name>
<evidence type="ECO:0000259" key="1">
    <source>
        <dbReference type="Pfam" id="PF25019"/>
    </source>
</evidence>
<reference evidence="2" key="1">
    <citation type="submission" date="2020-03" db="EMBL/GenBank/DDBJ databases">
        <title>A high-quality chromosome-level genome assembly of a woody plant with both climbing and erect habits, Rhamnella rubrinervis.</title>
        <authorList>
            <person name="Lu Z."/>
            <person name="Yang Y."/>
            <person name="Zhu X."/>
            <person name="Sun Y."/>
        </authorList>
    </citation>
    <scope>NUCLEOTIDE SEQUENCE</scope>
    <source>
        <strain evidence="2">BYM</strain>
        <tissue evidence="2">Leaf</tissue>
    </source>
</reference>
<organism evidence="2 3">
    <name type="scientific">Rhamnella rubrinervis</name>
    <dbReference type="NCBI Taxonomy" id="2594499"/>
    <lineage>
        <taxon>Eukaryota</taxon>
        <taxon>Viridiplantae</taxon>
        <taxon>Streptophyta</taxon>
        <taxon>Embryophyta</taxon>
        <taxon>Tracheophyta</taxon>
        <taxon>Spermatophyta</taxon>
        <taxon>Magnoliopsida</taxon>
        <taxon>eudicotyledons</taxon>
        <taxon>Gunneridae</taxon>
        <taxon>Pentapetalae</taxon>
        <taxon>rosids</taxon>
        <taxon>fabids</taxon>
        <taxon>Rosales</taxon>
        <taxon>Rhamnaceae</taxon>
        <taxon>rhamnoid group</taxon>
        <taxon>Rhamneae</taxon>
        <taxon>Rhamnella</taxon>
    </lineage>
</organism>
<dbReference type="PANTHER" id="PTHR47186:SF3">
    <property type="entry name" value="OS09G0267800 PROTEIN"/>
    <property type="match status" value="1"/>
</dbReference>
<dbReference type="PANTHER" id="PTHR47186">
    <property type="entry name" value="LEUCINE-RICH REPEAT-CONTAINING PROTEIN 57"/>
    <property type="match status" value="1"/>
</dbReference>
<dbReference type="Gene3D" id="3.80.10.10">
    <property type="entry name" value="Ribonuclease Inhibitor"/>
    <property type="match status" value="2"/>
</dbReference>
<dbReference type="InterPro" id="IPR056789">
    <property type="entry name" value="LRR_R13L1-DRL21"/>
</dbReference>
<keyword evidence="3" id="KW-1185">Reference proteome</keyword>
<dbReference type="Pfam" id="PF25019">
    <property type="entry name" value="LRR_R13L1-DRL21"/>
    <property type="match status" value="1"/>
</dbReference>
<dbReference type="EMBL" id="VOIH02000010">
    <property type="protein sequence ID" value="KAF3435173.1"/>
    <property type="molecule type" value="Genomic_DNA"/>
</dbReference>
<evidence type="ECO:0000313" key="2">
    <source>
        <dbReference type="EMBL" id="KAF3435173.1"/>
    </source>
</evidence>
<dbReference type="OrthoDB" id="37484at2759"/>
<gene>
    <name evidence="2" type="ORF">FNV43_RR22260</name>
</gene>